<gene>
    <name evidence="2" type="ORF">V6256_15025</name>
</gene>
<protein>
    <submittedName>
        <fullName evidence="2">DUF2474 family protein</fullName>
    </submittedName>
</protein>
<keyword evidence="3" id="KW-1185">Reference proteome</keyword>
<keyword evidence="1" id="KW-0472">Membrane</keyword>
<dbReference type="InterPro" id="IPR018895">
    <property type="entry name" value="DUF2474"/>
</dbReference>
<evidence type="ECO:0000313" key="3">
    <source>
        <dbReference type="Proteomes" id="UP001369082"/>
    </source>
</evidence>
<comment type="caution">
    <text evidence="2">The sequence shown here is derived from an EMBL/GenBank/DDBJ whole genome shotgun (WGS) entry which is preliminary data.</text>
</comment>
<accession>A0ABU9GU98</accession>
<evidence type="ECO:0000313" key="2">
    <source>
        <dbReference type="EMBL" id="MEL0630909.1"/>
    </source>
</evidence>
<organism evidence="2 3">
    <name type="scientific">Psychromonas aquatilis</name>
    <dbReference type="NCBI Taxonomy" id="2005072"/>
    <lineage>
        <taxon>Bacteria</taxon>
        <taxon>Pseudomonadati</taxon>
        <taxon>Pseudomonadota</taxon>
        <taxon>Gammaproteobacteria</taxon>
        <taxon>Alteromonadales</taxon>
        <taxon>Psychromonadaceae</taxon>
        <taxon>Psychromonas</taxon>
    </lineage>
</organism>
<dbReference type="RefSeq" id="WP_341599083.1">
    <property type="nucleotide sequence ID" value="NZ_JBAKAZ010000112.1"/>
</dbReference>
<keyword evidence="1" id="KW-1133">Transmembrane helix</keyword>
<reference evidence="2 3" key="1">
    <citation type="submission" date="2024-02" db="EMBL/GenBank/DDBJ databases">
        <title>Bacteria isolated from the canopy kelp, Nereocystis luetkeana.</title>
        <authorList>
            <person name="Pfister C.A."/>
            <person name="Younker I.T."/>
            <person name="Light S.H."/>
        </authorList>
    </citation>
    <scope>NUCLEOTIDE SEQUENCE [LARGE SCALE GENOMIC DNA]</scope>
    <source>
        <strain evidence="2 3">TI.1.05</strain>
    </source>
</reference>
<dbReference type="Pfam" id="PF10617">
    <property type="entry name" value="DUF2474"/>
    <property type="match status" value="1"/>
</dbReference>
<dbReference type="Proteomes" id="UP001369082">
    <property type="component" value="Unassembled WGS sequence"/>
</dbReference>
<proteinExistence type="predicted"/>
<feature type="transmembrane region" description="Helical" evidence="1">
    <location>
        <begin position="9"/>
        <end position="30"/>
    </location>
</feature>
<name>A0ABU9GU98_9GAMM</name>
<sequence>MTLNKYKKLAWFIGIWFAGVLALFIVAMLIKSVIL</sequence>
<dbReference type="EMBL" id="JBAKAZ010000112">
    <property type="protein sequence ID" value="MEL0630909.1"/>
    <property type="molecule type" value="Genomic_DNA"/>
</dbReference>
<evidence type="ECO:0000256" key="1">
    <source>
        <dbReference type="SAM" id="Phobius"/>
    </source>
</evidence>
<keyword evidence="1" id="KW-0812">Transmembrane</keyword>